<comment type="caution">
    <text evidence="1">The sequence shown here is derived from an EMBL/GenBank/DDBJ whole genome shotgun (WGS) entry which is preliminary data.</text>
</comment>
<name>A0AAV6XDB4_9LAMI</name>
<protein>
    <submittedName>
        <fullName evidence="1">Uncharacterized protein</fullName>
    </submittedName>
</protein>
<proteinExistence type="predicted"/>
<keyword evidence="2" id="KW-1185">Reference proteome</keyword>
<gene>
    <name evidence="1" type="ORF">BUALT_Bualt08G0000200</name>
</gene>
<accession>A0AAV6XDB4</accession>
<organism evidence="1 2">
    <name type="scientific">Buddleja alternifolia</name>
    <dbReference type="NCBI Taxonomy" id="168488"/>
    <lineage>
        <taxon>Eukaryota</taxon>
        <taxon>Viridiplantae</taxon>
        <taxon>Streptophyta</taxon>
        <taxon>Embryophyta</taxon>
        <taxon>Tracheophyta</taxon>
        <taxon>Spermatophyta</taxon>
        <taxon>Magnoliopsida</taxon>
        <taxon>eudicotyledons</taxon>
        <taxon>Gunneridae</taxon>
        <taxon>Pentapetalae</taxon>
        <taxon>asterids</taxon>
        <taxon>lamiids</taxon>
        <taxon>Lamiales</taxon>
        <taxon>Scrophulariaceae</taxon>
        <taxon>Buddlejeae</taxon>
        <taxon>Buddleja</taxon>
    </lineage>
</organism>
<evidence type="ECO:0000313" key="1">
    <source>
        <dbReference type="EMBL" id="KAG8377170.1"/>
    </source>
</evidence>
<dbReference type="EMBL" id="WHWC01000008">
    <property type="protein sequence ID" value="KAG8377170.1"/>
    <property type="molecule type" value="Genomic_DNA"/>
</dbReference>
<reference evidence="1" key="1">
    <citation type="submission" date="2019-10" db="EMBL/GenBank/DDBJ databases">
        <authorList>
            <person name="Zhang R."/>
            <person name="Pan Y."/>
            <person name="Wang J."/>
            <person name="Ma R."/>
            <person name="Yu S."/>
        </authorList>
    </citation>
    <scope>NUCLEOTIDE SEQUENCE</scope>
    <source>
        <strain evidence="1">LA-IB0</strain>
        <tissue evidence="1">Leaf</tissue>
    </source>
</reference>
<evidence type="ECO:0000313" key="2">
    <source>
        <dbReference type="Proteomes" id="UP000826271"/>
    </source>
</evidence>
<sequence length="122" mass="13539">MPPTPLITWGKLTSPSPMTHIKPSPQNHYNLLHLVLGLRLNIPIRRARPTPNQIDADFRYLLTYVVICQGNIANSIADAFSGPRANFQGILSTSSPQTRSSFSSPPFWCLLELSPQDKISTP</sequence>
<dbReference type="Proteomes" id="UP000826271">
    <property type="component" value="Unassembled WGS sequence"/>
</dbReference>
<dbReference type="AlphaFoldDB" id="A0AAV6XDB4"/>